<evidence type="ECO:0000313" key="1">
    <source>
        <dbReference type="WBParaSite" id="BTMF_0000559001-mRNA-1"/>
    </source>
</evidence>
<name>A0A0R3QGT4_9BILA</name>
<proteinExistence type="predicted"/>
<organism evidence="1">
    <name type="scientific">Brugia timori</name>
    <dbReference type="NCBI Taxonomy" id="42155"/>
    <lineage>
        <taxon>Eukaryota</taxon>
        <taxon>Metazoa</taxon>
        <taxon>Ecdysozoa</taxon>
        <taxon>Nematoda</taxon>
        <taxon>Chromadorea</taxon>
        <taxon>Rhabditida</taxon>
        <taxon>Spirurina</taxon>
        <taxon>Spiruromorpha</taxon>
        <taxon>Filarioidea</taxon>
        <taxon>Onchocercidae</taxon>
        <taxon>Brugia</taxon>
    </lineage>
</organism>
<protein>
    <submittedName>
        <fullName evidence="1">TC1 domain-containing protein</fullName>
    </submittedName>
</protein>
<sequence>LEQEIKDQLDADGGATDNIKVCEIPTFSEGFKKTEQCQELIIYSSTKNLLYFIDIDTVAFSVVFSYT</sequence>
<dbReference type="AlphaFoldDB" id="A0A0R3QGT4"/>
<reference evidence="1" key="1">
    <citation type="submission" date="2017-02" db="UniProtKB">
        <authorList>
            <consortium name="WormBaseParasite"/>
        </authorList>
    </citation>
    <scope>IDENTIFICATION</scope>
</reference>
<accession>A0A0R3QGT4</accession>
<dbReference type="WBParaSite" id="BTMF_0000559001-mRNA-1">
    <property type="protein sequence ID" value="BTMF_0000559001-mRNA-1"/>
    <property type="gene ID" value="BTMF_0000559001"/>
</dbReference>